<organism evidence="7 8">
    <name type="scientific">Caerostris extrusa</name>
    <name type="common">Bark spider</name>
    <name type="synonym">Caerostris bankana</name>
    <dbReference type="NCBI Taxonomy" id="172846"/>
    <lineage>
        <taxon>Eukaryota</taxon>
        <taxon>Metazoa</taxon>
        <taxon>Ecdysozoa</taxon>
        <taxon>Arthropoda</taxon>
        <taxon>Chelicerata</taxon>
        <taxon>Arachnida</taxon>
        <taxon>Araneae</taxon>
        <taxon>Araneomorphae</taxon>
        <taxon>Entelegynae</taxon>
        <taxon>Araneoidea</taxon>
        <taxon>Araneidae</taxon>
        <taxon>Caerostris</taxon>
    </lineage>
</organism>
<evidence type="ECO:0000256" key="2">
    <source>
        <dbReference type="ARBA" id="ARBA00005309"/>
    </source>
</evidence>
<dbReference type="Gene3D" id="1.20.930.10">
    <property type="entry name" value="Conserved domain common to transcription factors TFIIS, elongin A, CRSP70"/>
    <property type="match status" value="1"/>
</dbReference>
<name>A0AAV4UGX5_CAEEX</name>
<evidence type="ECO:0000256" key="4">
    <source>
        <dbReference type="ARBA" id="ARBA00023242"/>
    </source>
</evidence>
<protein>
    <submittedName>
        <fullName evidence="7">Hepatoma-derived growth factor-related protein 2</fullName>
    </submittedName>
</protein>
<dbReference type="Proteomes" id="UP001054945">
    <property type="component" value="Unassembled WGS sequence"/>
</dbReference>
<feature type="compositionally biased region" description="Basic and acidic residues" evidence="5">
    <location>
        <begin position="245"/>
        <end position="259"/>
    </location>
</feature>
<dbReference type="PROSITE" id="PS50812">
    <property type="entry name" value="PWWP"/>
    <property type="match status" value="1"/>
</dbReference>
<feature type="compositionally biased region" description="Basic and acidic residues" evidence="5">
    <location>
        <begin position="202"/>
        <end position="214"/>
    </location>
</feature>
<dbReference type="EMBL" id="BPLR01012853">
    <property type="protein sequence ID" value="GIY57028.1"/>
    <property type="molecule type" value="Genomic_DNA"/>
</dbReference>
<dbReference type="SMART" id="SM00293">
    <property type="entry name" value="PWWP"/>
    <property type="match status" value="1"/>
</dbReference>
<feature type="compositionally biased region" description="Basic and acidic residues" evidence="5">
    <location>
        <begin position="179"/>
        <end position="192"/>
    </location>
</feature>
<comment type="similarity">
    <text evidence="2">Belongs to the HDGF family.</text>
</comment>
<evidence type="ECO:0000259" key="6">
    <source>
        <dbReference type="PROSITE" id="PS50812"/>
    </source>
</evidence>
<evidence type="ECO:0000313" key="7">
    <source>
        <dbReference type="EMBL" id="GIY57028.1"/>
    </source>
</evidence>
<dbReference type="InterPro" id="IPR035441">
    <property type="entry name" value="TFIIS/LEDGF_dom_sf"/>
</dbReference>
<evidence type="ECO:0000256" key="5">
    <source>
        <dbReference type="SAM" id="MobiDB-lite"/>
    </source>
</evidence>
<dbReference type="PANTHER" id="PTHR12550:SF70">
    <property type="entry name" value="JIL-1 ANCHORING AND STABILIZING PROTEIN, ISOFORM A"/>
    <property type="match status" value="1"/>
</dbReference>
<reference evidence="7 8" key="1">
    <citation type="submission" date="2021-06" db="EMBL/GenBank/DDBJ databases">
        <title>Caerostris extrusa draft genome.</title>
        <authorList>
            <person name="Kono N."/>
            <person name="Arakawa K."/>
        </authorList>
    </citation>
    <scope>NUCLEOTIDE SEQUENCE [LARGE SCALE GENOMIC DNA]</scope>
</reference>
<feature type="compositionally biased region" description="Basic and acidic residues" evidence="5">
    <location>
        <begin position="117"/>
        <end position="142"/>
    </location>
</feature>
<dbReference type="InterPro" id="IPR036218">
    <property type="entry name" value="HIVI-bd_sf"/>
</dbReference>
<dbReference type="AlphaFoldDB" id="A0AAV4UGX5"/>
<feature type="compositionally biased region" description="Acidic residues" evidence="5">
    <location>
        <begin position="102"/>
        <end position="116"/>
    </location>
</feature>
<comment type="caution">
    <text evidence="7">The sequence shown here is derived from an EMBL/GenBank/DDBJ whole genome shotgun (WGS) entry which is preliminary data.</text>
</comment>
<accession>A0AAV4UGX5</accession>
<feature type="region of interest" description="Disordered" evidence="5">
    <location>
        <begin position="83"/>
        <end position="268"/>
    </location>
</feature>
<keyword evidence="4" id="KW-0539">Nucleus</keyword>
<dbReference type="PANTHER" id="PTHR12550">
    <property type="entry name" value="HEPATOMA-DERIVED GROWTH FACTOR-RELATED"/>
    <property type="match status" value="1"/>
</dbReference>
<evidence type="ECO:0000256" key="1">
    <source>
        <dbReference type="ARBA" id="ARBA00004123"/>
    </source>
</evidence>
<feature type="compositionally biased region" description="Basic and acidic residues" evidence="5">
    <location>
        <begin position="222"/>
        <end position="237"/>
    </location>
</feature>
<keyword evidence="8" id="KW-1185">Reference proteome</keyword>
<evidence type="ECO:0000256" key="3">
    <source>
        <dbReference type="ARBA" id="ARBA00023054"/>
    </source>
</evidence>
<feature type="compositionally biased region" description="Basic and acidic residues" evidence="5">
    <location>
        <begin position="359"/>
        <end position="415"/>
    </location>
</feature>
<feature type="domain" description="PWWP" evidence="6">
    <location>
        <begin position="6"/>
        <end position="62"/>
    </location>
</feature>
<feature type="compositionally biased region" description="Polar residues" evidence="5">
    <location>
        <begin position="89"/>
        <end position="100"/>
    </location>
</feature>
<proteinExistence type="inferred from homology"/>
<feature type="compositionally biased region" description="Basic and acidic residues" evidence="5">
    <location>
        <begin position="334"/>
        <end position="352"/>
    </location>
</feature>
<dbReference type="Pfam" id="PF11467">
    <property type="entry name" value="LEDGF"/>
    <property type="match status" value="1"/>
</dbReference>
<gene>
    <name evidence="7" type="primary">hdgfl2</name>
    <name evidence="7" type="ORF">CEXT_517321</name>
</gene>
<comment type="subcellular location">
    <subcellularLocation>
        <location evidence="1">Nucleus</location>
    </subcellularLocation>
</comment>
<dbReference type="InterPro" id="IPR000313">
    <property type="entry name" value="PWWP_dom"/>
</dbReference>
<dbReference type="Gene3D" id="2.30.30.140">
    <property type="match status" value="1"/>
</dbReference>
<dbReference type="InterPro" id="IPR021567">
    <property type="entry name" value="LEDGF_IBD"/>
</dbReference>
<sequence length="484" mass="55977">MAYYRPGDLIFGKVRGYPPWPARIEPPKQGQKIPPNKYHVFFFGTYETGIVQSKDIFPYETFKEKYGKPQKRRFFNEGLHEIEHDPTIQGPSSTHEQSVGSDAEEDSEKEISEEEQEQKQEDEIEAKKEERENSSEKEDKTSNAKATQKKKKISDGEPQCSRSKTKKFSYDSEGSDDNDEKKDVQAEQKSSENNKPSSSNECESKEEMSEKDQPGDSDYEERENIRNEHKKSKEITKGGKKCLKSKHDEHDNEKVEKKVSKLKSKRNEVPSISLIKCNDLSVSLVKLSDEIYEEAMSTKLNKIELPEEKPIKAKDNKNFQSKFDEEKCILNKPVDVKEKKKSDGDKPKDYKSKPKKNKSGYENKKNCESSTEKPAKKHKLDFSDTEAKSSFKHAEEDKIENKLEKKPEEKEKRKKMKYDLKKKEKNEKLKVDSEIGMKLSEIDSKIRHSLNSTNLDIDTCLEVMNELDNMALNVAILKKNLVCF</sequence>
<feature type="region of interest" description="Disordered" evidence="5">
    <location>
        <begin position="334"/>
        <end position="415"/>
    </location>
</feature>
<dbReference type="CDD" id="cd05834">
    <property type="entry name" value="PWWP_HRP"/>
    <property type="match status" value="1"/>
</dbReference>
<dbReference type="Pfam" id="PF00855">
    <property type="entry name" value="PWWP"/>
    <property type="match status" value="1"/>
</dbReference>
<dbReference type="SUPFAM" id="SSF63748">
    <property type="entry name" value="Tudor/PWWP/MBT"/>
    <property type="match status" value="1"/>
</dbReference>
<dbReference type="GO" id="GO:0005634">
    <property type="term" value="C:nucleus"/>
    <property type="evidence" value="ECO:0007669"/>
    <property type="project" value="UniProtKB-SubCell"/>
</dbReference>
<evidence type="ECO:0000313" key="8">
    <source>
        <dbReference type="Proteomes" id="UP001054945"/>
    </source>
</evidence>
<keyword evidence="3" id="KW-0175">Coiled coil</keyword>
<dbReference type="SUPFAM" id="SSF140576">
    <property type="entry name" value="HIV integrase-binding domain"/>
    <property type="match status" value="1"/>
</dbReference>